<feature type="chain" id="PRO_5002645510" description="DUF4189 domain-containing protein" evidence="1">
    <location>
        <begin position="19"/>
        <end position="167"/>
    </location>
</feature>
<evidence type="ECO:0000313" key="2">
    <source>
        <dbReference type="EMBL" id="ABM95366.1"/>
    </source>
</evidence>
<evidence type="ECO:0000256" key="1">
    <source>
        <dbReference type="SAM" id="SignalP"/>
    </source>
</evidence>
<keyword evidence="1" id="KW-0732">Signal</keyword>
<dbReference type="RefSeq" id="WP_011829999.1">
    <property type="nucleotide sequence ID" value="NC_008825.1"/>
</dbReference>
<reference evidence="2 3" key="1">
    <citation type="journal article" date="2007" name="J. Bacteriol.">
        <title>Whole-genome analysis of the methyl tert-butyl ether-degrading beta-proteobacterium Methylibium petroleiphilum PM1.</title>
        <authorList>
            <person name="Kane S.R."/>
            <person name="Chakicherla A.Y."/>
            <person name="Chain P.S.G."/>
            <person name="Schmidt R."/>
            <person name="Shin M.W."/>
            <person name="Legler T.C."/>
            <person name="Scow K.M."/>
            <person name="Larimer F.W."/>
            <person name="Lucas S.M."/>
            <person name="Richardson P.M."/>
            <person name="Hristova K.R."/>
        </authorList>
    </citation>
    <scope>NUCLEOTIDE SEQUENCE [LARGE SCALE GENOMIC DNA]</scope>
    <source>
        <strain evidence="3">ATCC BAA-1232 / LMG 22953 / PM1</strain>
    </source>
</reference>
<dbReference type="HOGENOM" id="CLU_1592656_0_0_4"/>
<sequence>MRVFVLLFAYLVLSPVYANEQGAVIFFEVYDHGELSQMFFVSGGEKDIDEIYKDEIQSRVGRGNSNPSPTRWIKQIARCKAGWAALVGASRDGQDHGYHGGWACHAKSAEQALILAREQCKTKGECKSIYRTDIYVFWVGEQNEKLIYCRYSRGELREGGELCRRNF</sequence>
<organism evidence="2 3">
    <name type="scientific">Methylibium petroleiphilum (strain ATCC BAA-1232 / LMG 22953 / PM1)</name>
    <dbReference type="NCBI Taxonomy" id="420662"/>
    <lineage>
        <taxon>Bacteria</taxon>
        <taxon>Pseudomonadati</taxon>
        <taxon>Pseudomonadota</taxon>
        <taxon>Betaproteobacteria</taxon>
        <taxon>Burkholderiales</taxon>
        <taxon>Sphaerotilaceae</taxon>
        <taxon>Methylibium</taxon>
    </lineage>
</organism>
<feature type="signal peptide" evidence="1">
    <location>
        <begin position="1"/>
        <end position="18"/>
    </location>
</feature>
<name>A2SIH7_METPP</name>
<dbReference type="KEGG" id="mpt:Mpe_A2411"/>
<gene>
    <name evidence="2" type="ordered locus">Mpe_A2411</name>
</gene>
<protein>
    <recommendedName>
        <fullName evidence="4">DUF4189 domain-containing protein</fullName>
    </recommendedName>
</protein>
<evidence type="ECO:0008006" key="4">
    <source>
        <dbReference type="Google" id="ProtNLM"/>
    </source>
</evidence>
<keyword evidence="3" id="KW-1185">Reference proteome</keyword>
<dbReference type="EMBL" id="CP000555">
    <property type="protein sequence ID" value="ABM95366.1"/>
    <property type="molecule type" value="Genomic_DNA"/>
</dbReference>
<dbReference type="Proteomes" id="UP000000366">
    <property type="component" value="Chromosome"/>
</dbReference>
<accession>A2SIH7</accession>
<proteinExistence type="predicted"/>
<evidence type="ECO:0000313" key="3">
    <source>
        <dbReference type="Proteomes" id="UP000000366"/>
    </source>
</evidence>
<dbReference type="AlphaFoldDB" id="A2SIH7"/>